<organism evidence="9 10">
    <name type="scientific">Fistulina hepatica ATCC 64428</name>
    <dbReference type="NCBI Taxonomy" id="1128425"/>
    <lineage>
        <taxon>Eukaryota</taxon>
        <taxon>Fungi</taxon>
        <taxon>Dikarya</taxon>
        <taxon>Basidiomycota</taxon>
        <taxon>Agaricomycotina</taxon>
        <taxon>Agaricomycetes</taxon>
        <taxon>Agaricomycetidae</taxon>
        <taxon>Agaricales</taxon>
        <taxon>Fistulinaceae</taxon>
        <taxon>Fistulina</taxon>
    </lineage>
</organism>
<name>A0A0D7A220_9AGAR</name>
<feature type="transmembrane region" description="Helical" evidence="8">
    <location>
        <begin position="420"/>
        <end position="440"/>
    </location>
</feature>
<dbReference type="GO" id="GO:0072659">
    <property type="term" value="P:protein localization to plasma membrane"/>
    <property type="evidence" value="ECO:0007669"/>
    <property type="project" value="TreeGrafter"/>
</dbReference>
<dbReference type="GO" id="GO:0005789">
    <property type="term" value="C:endoplasmic reticulum membrane"/>
    <property type="evidence" value="ECO:0007669"/>
    <property type="project" value="UniProtKB-SubCell"/>
</dbReference>
<keyword evidence="10" id="KW-1185">Reference proteome</keyword>
<feature type="transmembrane region" description="Helical" evidence="8">
    <location>
        <begin position="23"/>
        <end position="43"/>
    </location>
</feature>
<sequence length="448" mass="49238">MPTNADYKQLKEEFVQGLEGSSIYHVNTISSVALASVALHLVFEQRFPHLSGFTSSYIVLVVPLLLSITLFADNGILLSVLLSVPIFLLQLLVQPAFEHGPRLPSAAASKTTPQPLLVPLPALTAYRAHMLLLTCLAILAVDFPVFPRHLAKCETFGVSLMDLGVGSFVFSQGVVCAIPIIKDDEYLSGPVLWKLVRVLRKAAPVLALGIIRVLLVKGTAYPEHVTEYGVHWNFFITLASLPIMEVLLHPVLRRVSLTKVGIVVTLIQQFTLSYLGAQTYVLEGERVDLMSANKEGIVSLPGYLAVHLLGLAIGTLILPPWPGYFRSRHKSNLPVLCVRKKSSTLSLQVNMSYVLWVAAFNTTFILAYLLLDMIFASGAEDASPGLFDAINKNGLVLFLLANLLTGAVNLAIPTMHVPDWAAMMILLAYASGISWLAWVFRKRKLWRF</sequence>
<keyword evidence="8" id="KW-0808">Transferase</keyword>
<evidence type="ECO:0000313" key="10">
    <source>
        <dbReference type="Proteomes" id="UP000054144"/>
    </source>
</evidence>
<evidence type="ECO:0000256" key="2">
    <source>
        <dbReference type="ARBA" id="ARBA00004687"/>
    </source>
</evidence>
<feature type="transmembrane region" description="Helical" evidence="8">
    <location>
        <begin position="353"/>
        <end position="375"/>
    </location>
</feature>
<accession>A0A0D7A220</accession>
<evidence type="ECO:0000256" key="4">
    <source>
        <dbReference type="ARBA" id="ARBA00022502"/>
    </source>
</evidence>
<comment type="subcellular location">
    <subcellularLocation>
        <location evidence="8">Endoplasmic reticulum membrane</location>
        <topology evidence="8">Multi-pass membrane protein</topology>
    </subcellularLocation>
    <subcellularLocation>
        <location evidence="1">Membrane</location>
        <topology evidence="1">Multi-pass membrane protein</topology>
    </subcellularLocation>
</comment>
<dbReference type="UniPathway" id="UPA00196"/>
<feature type="transmembrane region" description="Helical" evidence="8">
    <location>
        <begin position="232"/>
        <end position="252"/>
    </location>
</feature>
<dbReference type="EMBL" id="KN882148">
    <property type="protein sequence ID" value="KIY42981.1"/>
    <property type="molecule type" value="Genomic_DNA"/>
</dbReference>
<evidence type="ECO:0000256" key="5">
    <source>
        <dbReference type="ARBA" id="ARBA00022692"/>
    </source>
</evidence>
<evidence type="ECO:0000256" key="8">
    <source>
        <dbReference type="RuleBase" id="RU280819"/>
    </source>
</evidence>
<feature type="transmembrane region" description="Helical" evidence="8">
    <location>
        <begin position="76"/>
        <end position="97"/>
    </location>
</feature>
<comment type="pathway">
    <text evidence="2 8">Glycolipid biosynthesis; glycosylphosphatidylinositol-anchor biosynthesis.</text>
</comment>
<evidence type="ECO:0000256" key="1">
    <source>
        <dbReference type="ARBA" id="ARBA00004141"/>
    </source>
</evidence>
<dbReference type="PANTHER" id="PTHR20661:SF0">
    <property type="entry name" value="PHOSPHATIDYLINOSITOL-GLYCAN BIOSYNTHESIS CLASS W PROTEIN"/>
    <property type="match status" value="1"/>
</dbReference>
<keyword evidence="8" id="KW-0012">Acyltransferase</keyword>
<comment type="function">
    <text evidence="8">A acetyltransferase, which acetylates the inositol ring of phosphatidylinositol during biosynthesis of GPI-anchor.</text>
</comment>
<dbReference type="EC" id="2.3.-.-" evidence="8"/>
<dbReference type="OrthoDB" id="15270at2759"/>
<gene>
    <name evidence="9" type="ORF">FISHEDRAFT_54404</name>
</gene>
<dbReference type="Proteomes" id="UP000054144">
    <property type="component" value="Unassembled WGS sequence"/>
</dbReference>
<dbReference type="AlphaFoldDB" id="A0A0D7A220"/>
<feature type="transmembrane region" description="Helical" evidence="8">
    <location>
        <begin position="202"/>
        <end position="220"/>
    </location>
</feature>
<dbReference type="GO" id="GO:0032216">
    <property type="term" value="F:glucosaminyl-phosphatidylinositol O-acyltransferase activity"/>
    <property type="evidence" value="ECO:0007669"/>
    <property type="project" value="TreeGrafter"/>
</dbReference>
<comment type="similarity">
    <text evidence="3 8">Belongs to the PIGW family.</text>
</comment>
<keyword evidence="4 8" id="KW-0337">GPI-anchor biosynthesis</keyword>
<keyword evidence="6 8" id="KW-1133">Transmembrane helix</keyword>
<evidence type="ECO:0000313" key="9">
    <source>
        <dbReference type="EMBL" id="KIY42981.1"/>
    </source>
</evidence>
<evidence type="ECO:0000256" key="3">
    <source>
        <dbReference type="ARBA" id="ARBA00007559"/>
    </source>
</evidence>
<feature type="transmembrane region" description="Helical" evidence="8">
    <location>
        <begin position="395"/>
        <end position="414"/>
    </location>
</feature>
<keyword evidence="7 8" id="KW-0472">Membrane</keyword>
<feature type="transmembrane region" description="Helical" evidence="8">
    <location>
        <begin position="160"/>
        <end position="181"/>
    </location>
</feature>
<dbReference type="PIRSF" id="PIRSF017321">
    <property type="entry name" value="GWT1"/>
    <property type="match status" value="1"/>
</dbReference>
<keyword evidence="5 8" id="KW-0812">Transmembrane</keyword>
<feature type="transmembrane region" description="Helical" evidence="8">
    <location>
        <begin position="300"/>
        <end position="321"/>
    </location>
</feature>
<keyword evidence="8" id="KW-0256">Endoplasmic reticulum</keyword>
<dbReference type="PANTHER" id="PTHR20661">
    <property type="entry name" value="PHOSPHATIDYLINOSITOL-GLYCAN BIOSYNTHESIS CLASS W PROTEIN"/>
    <property type="match status" value="1"/>
</dbReference>
<dbReference type="GO" id="GO:0006506">
    <property type="term" value="P:GPI anchor biosynthetic process"/>
    <property type="evidence" value="ECO:0007669"/>
    <property type="project" value="UniProtKB-UniPathway"/>
</dbReference>
<reference evidence="9 10" key="1">
    <citation type="journal article" date="2015" name="Fungal Genet. Biol.">
        <title>Evolution of novel wood decay mechanisms in Agaricales revealed by the genome sequences of Fistulina hepatica and Cylindrobasidium torrendii.</title>
        <authorList>
            <person name="Floudas D."/>
            <person name="Held B.W."/>
            <person name="Riley R."/>
            <person name="Nagy L.G."/>
            <person name="Koehler G."/>
            <person name="Ransdell A.S."/>
            <person name="Younus H."/>
            <person name="Chow J."/>
            <person name="Chiniquy J."/>
            <person name="Lipzen A."/>
            <person name="Tritt A."/>
            <person name="Sun H."/>
            <person name="Haridas S."/>
            <person name="LaButti K."/>
            <person name="Ohm R.A."/>
            <person name="Kues U."/>
            <person name="Blanchette R.A."/>
            <person name="Grigoriev I.V."/>
            <person name="Minto R.E."/>
            <person name="Hibbett D.S."/>
        </authorList>
    </citation>
    <scope>NUCLEOTIDE SEQUENCE [LARGE SCALE GENOMIC DNA]</scope>
    <source>
        <strain evidence="9 10">ATCC 64428</strain>
    </source>
</reference>
<evidence type="ECO:0000256" key="7">
    <source>
        <dbReference type="ARBA" id="ARBA00023136"/>
    </source>
</evidence>
<proteinExistence type="inferred from homology"/>
<dbReference type="Pfam" id="PF06423">
    <property type="entry name" value="GWT1"/>
    <property type="match status" value="1"/>
</dbReference>
<dbReference type="InterPro" id="IPR009447">
    <property type="entry name" value="PIGW/GWT1"/>
</dbReference>
<protein>
    <recommendedName>
        <fullName evidence="8">GPI-anchored wall transfer protein</fullName>
        <ecNumber evidence="8">2.3.-.-</ecNumber>
    </recommendedName>
</protein>
<feature type="transmembrane region" description="Helical" evidence="8">
    <location>
        <begin position="117"/>
        <end position="140"/>
    </location>
</feature>
<feature type="transmembrane region" description="Helical" evidence="8">
    <location>
        <begin position="50"/>
        <end position="70"/>
    </location>
</feature>
<evidence type="ECO:0000256" key="6">
    <source>
        <dbReference type="ARBA" id="ARBA00022989"/>
    </source>
</evidence>